<name>A0ABS8YH96_9BACL</name>
<dbReference type="Pfam" id="PF00496">
    <property type="entry name" value="SBP_bac_5"/>
    <property type="match status" value="1"/>
</dbReference>
<dbReference type="Proteomes" id="UP001199916">
    <property type="component" value="Unassembled WGS sequence"/>
</dbReference>
<dbReference type="InterPro" id="IPR025370">
    <property type="entry name" value="SgrR_HTH_N"/>
</dbReference>
<dbReference type="EMBL" id="JAJNBZ010000003">
    <property type="protein sequence ID" value="MCE5168879.1"/>
    <property type="molecule type" value="Genomic_DNA"/>
</dbReference>
<protein>
    <submittedName>
        <fullName evidence="4">ABC transporter substrate-binding protein</fullName>
    </submittedName>
</protein>
<keyword evidence="1" id="KW-0238">DNA-binding</keyword>
<dbReference type="PANTHER" id="PTHR30290:SF72">
    <property type="entry name" value="HTH-TYPE TRANSCRIPTIONAL REGULATOR SGRR"/>
    <property type="match status" value="1"/>
</dbReference>
<organism evidence="4 5">
    <name type="scientific">Paenibacillus profundus</name>
    <dbReference type="NCBI Taxonomy" id="1173085"/>
    <lineage>
        <taxon>Bacteria</taxon>
        <taxon>Bacillati</taxon>
        <taxon>Bacillota</taxon>
        <taxon>Bacilli</taxon>
        <taxon>Bacillales</taxon>
        <taxon>Paenibacillaceae</taxon>
        <taxon>Paenibacillus</taxon>
    </lineage>
</organism>
<dbReference type="SUPFAM" id="SSF53850">
    <property type="entry name" value="Periplasmic binding protein-like II"/>
    <property type="match status" value="1"/>
</dbReference>
<dbReference type="PANTHER" id="PTHR30290">
    <property type="entry name" value="PERIPLASMIC BINDING COMPONENT OF ABC TRANSPORTER"/>
    <property type="match status" value="1"/>
</dbReference>
<feature type="domain" description="Transcriptional regulator SgrR N-terminal HTH" evidence="3">
    <location>
        <begin position="13"/>
        <end position="118"/>
    </location>
</feature>
<dbReference type="InterPro" id="IPR000914">
    <property type="entry name" value="SBP_5_dom"/>
</dbReference>
<gene>
    <name evidence="4" type="ORF">LQV63_06110</name>
</gene>
<dbReference type="Pfam" id="PF12793">
    <property type="entry name" value="SgrR_N"/>
    <property type="match status" value="1"/>
</dbReference>
<dbReference type="InterPro" id="IPR039424">
    <property type="entry name" value="SBP_5"/>
</dbReference>
<dbReference type="Gene3D" id="3.40.190.10">
    <property type="entry name" value="Periplasmic binding protein-like II"/>
    <property type="match status" value="1"/>
</dbReference>
<comment type="caution">
    <text evidence="4">The sequence shown here is derived from an EMBL/GenBank/DDBJ whole genome shotgun (WGS) entry which is preliminary data.</text>
</comment>
<accession>A0ABS8YH96</accession>
<evidence type="ECO:0000259" key="3">
    <source>
        <dbReference type="Pfam" id="PF12793"/>
    </source>
</evidence>
<sequence length="583" mass="68395">MILEYLEFRAYLYDREVERKAAFLLHELATIWRCSVKNAKRKLKKLTEQRNCSYTPGRGRGNRSEVQFFTDFRKELHAVIRQYLNEKDLKRLMHVLQLPFPQQWIDDLRKPIQEQLGLQTSDPATDVLHAIITQPVTAIDPARSSITFDQMLVSLIGDTLLQYDADKDELLPHLAIAWEADDRYETWTIYLRKRILFHHHRTLTSADVKYSLERLQQASCANRWLAEDIAWIHCLSPLMVRINLRQSNPLFGRYLASAPMTIVPADAPIQDKHFIGTGAYKITECTESKVVLEAFDDYFKERPFIDAVQFWKVPPEKAQLIAYRVTMDDGQPGPAMQENRIEHGFRFVMFNTKHVPLMRDRELRLAINELFAMDEMWRDLDRSGLVHASHFFPWKSKPIKRSLGTAKQWLQNSCYNGETLHVYTLDLPEAWAEAVWFQQQAARIGLNMMLHPYSFNELYDRSMDEDIHIIFSGEVSSLDPHLSFLGAFYNDALAFRRFIADNHMTSIDKKLKKMKLAPAAEREQLIDEVVQYMHKEMLIVFMHHPLHQRTFDPMLQHIQYDSFTFVDLKKLWIRPSYDADTPG</sequence>
<evidence type="ECO:0000313" key="4">
    <source>
        <dbReference type="EMBL" id="MCE5168879.1"/>
    </source>
</evidence>
<dbReference type="RefSeq" id="WP_233696027.1">
    <property type="nucleotide sequence ID" value="NZ_JAJNBZ010000003.1"/>
</dbReference>
<evidence type="ECO:0000256" key="1">
    <source>
        <dbReference type="ARBA" id="ARBA00023125"/>
    </source>
</evidence>
<keyword evidence="5" id="KW-1185">Reference proteome</keyword>
<proteinExistence type="predicted"/>
<feature type="domain" description="Solute-binding protein family 5" evidence="2">
    <location>
        <begin position="170"/>
        <end position="491"/>
    </location>
</feature>
<dbReference type="Gene3D" id="3.10.105.10">
    <property type="entry name" value="Dipeptide-binding Protein, Domain 3"/>
    <property type="match status" value="1"/>
</dbReference>
<reference evidence="4 5" key="1">
    <citation type="submission" date="2021-11" db="EMBL/GenBank/DDBJ databases">
        <title>Draft genome sequence of Paenibacillus profundus YoMME, a new Gram-positive bacteria with exoelectrogenic properties.</title>
        <authorList>
            <person name="Hubenova Y."/>
            <person name="Hubenova E."/>
            <person name="Manasiev Y."/>
            <person name="Peykov S."/>
            <person name="Mitov M."/>
        </authorList>
    </citation>
    <scope>NUCLEOTIDE SEQUENCE [LARGE SCALE GENOMIC DNA]</scope>
    <source>
        <strain evidence="4 5">YoMME</strain>
    </source>
</reference>
<evidence type="ECO:0000259" key="2">
    <source>
        <dbReference type="Pfam" id="PF00496"/>
    </source>
</evidence>
<evidence type="ECO:0000313" key="5">
    <source>
        <dbReference type="Proteomes" id="UP001199916"/>
    </source>
</evidence>